<keyword evidence="6" id="KW-0999">Mitochondrion inner membrane</keyword>
<evidence type="ECO:0000256" key="6">
    <source>
        <dbReference type="ARBA" id="ARBA00022792"/>
    </source>
</evidence>
<dbReference type="EMBL" id="MU853586">
    <property type="protein sequence ID" value="KAK4143446.1"/>
    <property type="molecule type" value="Genomic_DNA"/>
</dbReference>
<protein>
    <submittedName>
        <fullName evidence="12">Tricarboxylate transport protein, mitochondrial</fullName>
    </submittedName>
</protein>
<evidence type="ECO:0000256" key="3">
    <source>
        <dbReference type="ARBA" id="ARBA00022448"/>
    </source>
</evidence>
<keyword evidence="3 11" id="KW-0813">Transport</keyword>
<keyword evidence="8" id="KW-0496">Mitochondrion</keyword>
<dbReference type="Pfam" id="PF00153">
    <property type="entry name" value="Mito_carr"/>
    <property type="match status" value="3"/>
</dbReference>
<dbReference type="InterPro" id="IPR018108">
    <property type="entry name" value="MCP_transmembrane"/>
</dbReference>
<feature type="repeat" description="Solcar" evidence="10">
    <location>
        <begin position="44"/>
        <end position="132"/>
    </location>
</feature>
<dbReference type="PANTHER" id="PTHR45788">
    <property type="entry name" value="SUCCINATE/FUMARATE MITOCHONDRIAL TRANSPORTER-RELATED"/>
    <property type="match status" value="1"/>
</dbReference>
<accession>A0AAN6V4P3</accession>
<gene>
    <name evidence="12" type="ORF">C8A04DRAFT_37450</name>
</gene>
<dbReference type="InterPro" id="IPR002067">
    <property type="entry name" value="MCP"/>
</dbReference>
<evidence type="ECO:0000256" key="5">
    <source>
        <dbReference type="ARBA" id="ARBA00022737"/>
    </source>
</evidence>
<dbReference type="AlphaFoldDB" id="A0AAN6V4P3"/>
<dbReference type="GeneID" id="87820494"/>
<dbReference type="GO" id="GO:0006843">
    <property type="term" value="P:mitochondrial citrate transmembrane transport"/>
    <property type="evidence" value="ECO:0007669"/>
    <property type="project" value="TreeGrafter"/>
</dbReference>
<dbReference type="PRINTS" id="PR00926">
    <property type="entry name" value="MITOCARRIER"/>
</dbReference>
<sequence length="324" mass="34338">MANHVTTPELAMLRSQAMLKESTPKKVSHQQERPSKILTLQQHVPPIVSCLSGAVAGAVEAACTYPFEFAKTRLQLGSSQCGPQISNPVSMIRHLIASEGVRSLYVGCSTLMAGTALKAGVRFLSFDAIKAALSDNDGRLTVSRSILAGMFAGCVESVTAVTPTERIKTAMIDDARGAKRYRSAAHATGLLVKEQGLSGLYKGLGSTTMKQCATSAVRMGSYNTMKQASQSYGLPQNSATTFGMGALAGTITVYASQPFDTIKSRTQSARGASTTTAVASIWRDGGVKGFWKGSTMRLGRLVFSGGIVFTVYEKVSGILTPMMR</sequence>
<keyword evidence="5" id="KW-0677">Repeat</keyword>
<feature type="repeat" description="Solcar" evidence="10">
    <location>
        <begin position="236"/>
        <end position="318"/>
    </location>
</feature>
<comment type="similarity">
    <text evidence="2 11">Belongs to the mitochondrial carrier (TC 2.A.29) family.</text>
</comment>
<evidence type="ECO:0000256" key="2">
    <source>
        <dbReference type="ARBA" id="ARBA00006375"/>
    </source>
</evidence>
<dbReference type="InterPro" id="IPR049563">
    <property type="entry name" value="TXTP-like"/>
</dbReference>
<name>A0AAN6V4P3_9PEZI</name>
<dbReference type="PROSITE" id="PS50920">
    <property type="entry name" value="SOLCAR"/>
    <property type="match status" value="3"/>
</dbReference>
<evidence type="ECO:0000256" key="7">
    <source>
        <dbReference type="ARBA" id="ARBA00022989"/>
    </source>
</evidence>
<proteinExistence type="inferred from homology"/>
<evidence type="ECO:0000256" key="8">
    <source>
        <dbReference type="ARBA" id="ARBA00023128"/>
    </source>
</evidence>
<evidence type="ECO:0000313" key="12">
    <source>
        <dbReference type="EMBL" id="KAK4143446.1"/>
    </source>
</evidence>
<dbReference type="InterPro" id="IPR023395">
    <property type="entry name" value="MCP_dom_sf"/>
</dbReference>
<dbReference type="GO" id="GO:0071913">
    <property type="term" value="F:citrate secondary active transmembrane transporter activity"/>
    <property type="evidence" value="ECO:0007669"/>
    <property type="project" value="TreeGrafter"/>
</dbReference>
<comment type="caution">
    <text evidence="12">The sequence shown here is derived from an EMBL/GenBank/DDBJ whole genome shotgun (WGS) entry which is preliminary data.</text>
</comment>
<dbReference type="SUPFAM" id="SSF103506">
    <property type="entry name" value="Mitochondrial carrier"/>
    <property type="match status" value="1"/>
</dbReference>
<keyword evidence="4 10" id="KW-0812">Transmembrane</keyword>
<evidence type="ECO:0000256" key="9">
    <source>
        <dbReference type="ARBA" id="ARBA00023136"/>
    </source>
</evidence>
<dbReference type="PANTHER" id="PTHR45788:SF3">
    <property type="entry name" value="TRICARBOXYLATE TRANSPORT PROTEIN"/>
    <property type="match status" value="1"/>
</dbReference>
<keyword evidence="9 10" id="KW-0472">Membrane</keyword>
<organism evidence="12 13">
    <name type="scientific">Dichotomopilus funicola</name>
    <dbReference type="NCBI Taxonomy" id="1934379"/>
    <lineage>
        <taxon>Eukaryota</taxon>
        <taxon>Fungi</taxon>
        <taxon>Dikarya</taxon>
        <taxon>Ascomycota</taxon>
        <taxon>Pezizomycotina</taxon>
        <taxon>Sordariomycetes</taxon>
        <taxon>Sordariomycetidae</taxon>
        <taxon>Sordariales</taxon>
        <taxon>Chaetomiaceae</taxon>
        <taxon>Dichotomopilus</taxon>
    </lineage>
</organism>
<feature type="repeat" description="Solcar" evidence="10">
    <location>
        <begin position="140"/>
        <end position="228"/>
    </location>
</feature>
<evidence type="ECO:0000256" key="10">
    <source>
        <dbReference type="PROSITE-ProRule" id="PRU00282"/>
    </source>
</evidence>
<dbReference type="GO" id="GO:0005743">
    <property type="term" value="C:mitochondrial inner membrane"/>
    <property type="evidence" value="ECO:0007669"/>
    <property type="project" value="UniProtKB-SubCell"/>
</dbReference>
<evidence type="ECO:0000256" key="11">
    <source>
        <dbReference type="RuleBase" id="RU000488"/>
    </source>
</evidence>
<evidence type="ECO:0000256" key="4">
    <source>
        <dbReference type="ARBA" id="ARBA00022692"/>
    </source>
</evidence>
<reference evidence="12" key="2">
    <citation type="submission" date="2023-05" db="EMBL/GenBank/DDBJ databases">
        <authorList>
            <consortium name="Lawrence Berkeley National Laboratory"/>
            <person name="Steindorff A."/>
            <person name="Hensen N."/>
            <person name="Bonometti L."/>
            <person name="Westerberg I."/>
            <person name="Brannstrom I.O."/>
            <person name="Guillou S."/>
            <person name="Cros-Aarteil S."/>
            <person name="Calhoun S."/>
            <person name="Haridas S."/>
            <person name="Kuo A."/>
            <person name="Mondo S."/>
            <person name="Pangilinan J."/>
            <person name="Riley R."/>
            <person name="Labutti K."/>
            <person name="Andreopoulos B."/>
            <person name="Lipzen A."/>
            <person name="Chen C."/>
            <person name="Yanf M."/>
            <person name="Daum C."/>
            <person name="Ng V."/>
            <person name="Clum A."/>
            <person name="Ohm R."/>
            <person name="Martin F."/>
            <person name="Silar P."/>
            <person name="Natvig D."/>
            <person name="Lalanne C."/>
            <person name="Gautier V."/>
            <person name="Ament-Velasquez S.L."/>
            <person name="Kruys A."/>
            <person name="Hutchinson M.I."/>
            <person name="Powell A.J."/>
            <person name="Barry K."/>
            <person name="Miller A.N."/>
            <person name="Grigoriev I.V."/>
            <person name="Debuchy R."/>
            <person name="Gladieux P."/>
            <person name="Thoren M.H."/>
            <person name="Johannesson H."/>
        </authorList>
    </citation>
    <scope>NUCLEOTIDE SEQUENCE</scope>
    <source>
        <strain evidence="12">CBS 141.50</strain>
    </source>
</reference>
<dbReference type="Gene3D" id="1.50.40.10">
    <property type="entry name" value="Mitochondrial carrier domain"/>
    <property type="match status" value="1"/>
</dbReference>
<evidence type="ECO:0000313" key="13">
    <source>
        <dbReference type="Proteomes" id="UP001302676"/>
    </source>
</evidence>
<reference evidence="12" key="1">
    <citation type="journal article" date="2023" name="Mol. Phylogenet. Evol.">
        <title>Genome-scale phylogeny and comparative genomics of the fungal order Sordariales.</title>
        <authorList>
            <person name="Hensen N."/>
            <person name="Bonometti L."/>
            <person name="Westerberg I."/>
            <person name="Brannstrom I.O."/>
            <person name="Guillou S."/>
            <person name="Cros-Aarteil S."/>
            <person name="Calhoun S."/>
            <person name="Haridas S."/>
            <person name="Kuo A."/>
            <person name="Mondo S."/>
            <person name="Pangilinan J."/>
            <person name="Riley R."/>
            <person name="LaButti K."/>
            <person name="Andreopoulos B."/>
            <person name="Lipzen A."/>
            <person name="Chen C."/>
            <person name="Yan M."/>
            <person name="Daum C."/>
            <person name="Ng V."/>
            <person name="Clum A."/>
            <person name="Steindorff A."/>
            <person name="Ohm R.A."/>
            <person name="Martin F."/>
            <person name="Silar P."/>
            <person name="Natvig D.O."/>
            <person name="Lalanne C."/>
            <person name="Gautier V."/>
            <person name="Ament-Velasquez S.L."/>
            <person name="Kruys A."/>
            <person name="Hutchinson M.I."/>
            <person name="Powell A.J."/>
            <person name="Barry K."/>
            <person name="Miller A.N."/>
            <person name="Grigoriev I.V."/>
            <person name="Debuchy R."/>
            <person name="Gladieux P."/>
            <person name="Hiltunen Thoren M."/>
            <person name="Johannesson H."/>
        </authorList>
    </citation>
    <scope>NUCLEOTIDE SEQUENCE</scope>
    <source>
        <strain evidence="12">CBS 141.50</strain>
    </source>
</reference>
<dbReference type="Proteomes" id="UP001302676">
    <property type="component" value="Unassembled WGS sequence"/>
</dbReference>
<dbReference type="RefSeq" id="XP_062636817.1">
    <property type="nucleotide sequence ID" value="XM_062783881.1"/>
</dbReference>
<evidence type="ECO:0000256" key="1">
    <source>
        <dbReference type="ARBA" id="ARBA00004448"/>
    </source>
</evidence>
<keyword evidence="7" id="KW-1133">Transmembrane helix</keyword>
<keyword evidence="13" id="KW-1185">Reference proteome</keyword>
<comment type="subcellular location">
    <subcellularLocation>
        <location evidence="1">Mitochondrion inner membrane</location>
        <topology evidence="1">Multi-pass membrane protein</topology>
    </subcellularLocation>
</comment>